<protein>
    <recommendedName>
        <fullName evidence="9">Small integral membrane protein 12</fullName>
    </recommendedName>
</protein>
<accession>A0A7R8YM84</accession>
<dbReference type="InterPro" id="IPR031933">
    <property type="entry name" value="UPF0767"/>
</dbReference>
<keyword evidence="5 6" id="KW-0472">Membrane</keyword>
<evidence type="ECO:0000313" key="8">
    <source>
        <dbReference type="Proteomes" id="UP000594454"/>
    </source>
</evidence>
<dbReference type="Pfam" id="PF15990">
    <property type="entry name" value="UPF0767"/>
    <property type="match status" value="1"/>
</dbReference>
<dbReference type="EMBL" id="LR899009">
    <property type="protein sequence ID" value="CAD7078273.1"/>
    <property type="molecule type" value="Genomic_DNA"/>
</dbReference>
<feature type="transmembrane region" description="Helical" evidence="6">
    <location>
        <begin position="12"/>
        <end position="31"/>
    </location>
</feature>
<dbReference type="Proteomes" id="UP000594454">
    <property type="component" value="Chromosome 1"/>
</dbReference>
<organism evidence="7 8">
    <name type="scientific">Hermetia illucens</name>
    <name type="common">Black soldier fly</name>
    <dbReference type="NCBI Taxonomy" id="343691"/>
    <lineage>
        <taxon>Eukaryota</taxon>
        <taxon>Metazoa</taxon>
        <taxon>Ecdysozoa</taxon>
        <taxon>Arthropoda</taxon>
        <taxon>Hexapoda</taxon>
        <taxon>Insecta</taxon>
        <taxon>Pterygota</taxon>
        <taxon>Neoptera</taxon>
        <taxon>Endopterygota</taxon>
        <taxon>Diptera</taxon>
        <taxon>Brachycera</taxon>
        <taxon>Stratiomyomorpha</taxon>
        <taxon>Stratiomyidae</taxon>
        <taxon>Hermetiinae</taxon>
        <taxon>Hermetia</taxon>
    </lineage>
</organism>
<evidence type="ECO:0000256" key="3">
    <source>
        <dbReference type="ARBA" id="ARBA00022692"/>
    </source>
</evidence>
<dbReference type="GO" id="GO:0016020">
    <property type="term" value="C:membrane"/>
    <property type="evidence" value="ECO:0007669"/>
    <property type="project" value="UniProtKB-SubCell"/>
</dbReference>
<evidence type="ECO:0000256" key="1">
    <source>
        <dbReference type="ARBA" id="ARBA00004167"/>
    </source>
</evidence>
<proteinExistence type="inferred from homology"/>
<comment type="similarity">
    <text evidence="2">Belongs to the SMIM12 family.</text>
</comment>
<dbReference type="OrthoDB" id="10052506at2759"/>
<reference evidence="7 8" key="1">
    <citation type="submission" date="2020-11" db="EMBL/GenBank/DDBJ databases">
        <authorList>
            <person name="Wallbank WR R."/>
            <person name="Pardo Diaz C."/>
            <person name="Kozak K."/>
            <person name="Martin S."/>
            <person name="Jiggins C."/>
            <person name="Moest M."/>
            <person name="Warren A I."/>
            <person name="Generalovic N T."/>
            <person name="Byers J.R.P. K."/>
            <person name="Montejo-Kovacevich G."/>
            <person name="Yen C E."/>
        </authorList>
    </citation>
    <scope>NUCLEOTIDE SEQUENCE [LARGE SCALE GENOMIC DNA]</scope>
</reference>
<comment type="subcellular location">
    <subcellularLocation>
        <location evidence="1">Membrane</location>
        <topology evidence="1">Single-pass membrane protein</topology>
    </subcellularLocation>
</comment>
<keyword evidence="8" id="KW-1185">Reference proteome</keyword>
<evidence type="ECO:0000313" key="7">
    <source>
        <dbReference type="EMBL" id="CAD7078273.1"/>
    </source>
</evidence>
<name>A0A7R8YM84_HERIL</name>
<keyword evidence="4 6" id="KW-1133">Transmembrane helix</keyword>
<dbReference type="AlphaFoldDB" id="A0A7R8YM84"/>
<evidence type="ECO:0000256" key="4">
    <source>
        <dbReference type="ARBA" id="ARBA00022989"/>
    </source>
</evidence>
<evidence type="ECO:0000256" key="6">
    <source>
        <dbReference type="SAM" id="Phobius"/>
    </source>
</evidence>
<dbReference type="PANTHER" id="PTHR28599">
    <property type="entry name" value="SMALL INTEGRAL MEMBRANE PROTEIN 12"/>
    <property type="match status" value="1"/>
</dbReference>
<dbReference type="InParanoid" id="A0A7R8YM84"/>
<evidence type="ECO:0000256" key="5">
    <source>
        <dbReference type="ARBA" id="ARBA00023136"/>
    </source>
</evidence>
<dbReference type="OMA" id="HNPLEVN"/>
<evidence type="ECO:0000256" key="2">
    <source>
        <dbReference type="ARBA" id="ARBA00007304"/>
    </source>
</evidence>
<gene>
    <name evidence="7" type="ORF">HERILL_LOCUS1551</name>
</gene>
<dbReference type="PANTHER" id="PTHR28599:SF1">
    <property type="entry name" value="SMALL INTEGRAL MEMBRANE PROTEIN 12"/>
    <property type="match status" value="1"/>
</dbReference>
<keyword evidence="3 6" id="KW-0812">Transmembrane</keyword>
<sequence length="88" mass="9982">MWPILMHFLRTNAVYITLPFAAVVGFVGYNLESILSDKKTPYNKSIQENRAERLTDETLASDPTKVEKLRLHENVLGRNLPPSLQAAK</sequence>
<evidence type="ECO:0008006" key="9">
    <source>
        <dbReference type="Google" id="ProtNLM"/>
    </source>
</evidence>
<dbReference type="FunCoup" id="A0A7R8YM84">
    <property type="interactions" value="265"/>
</dbReference>